<dbReference type="InterPro" id="IPR011032">
    <property type="entry name" value="GroES-like_sf"/>
</dbReference>
<evidence type="ECO:0000256" key="2">
    <source>
        <dbReference type="ARBA" id="ARBA00022833"/>
    </source>
</evidence>
<evidence type="ECO:0000256" key="3">
    <source>
        <dbReference type="ARBA" id="ARBA00023002"/>
    </source>
</evidence>
<dbReference type="InterPro" id="IPR013149">
    <property type="entry name" value="ADH-like_C"/>
</dbReference>
<proteinExistence type="predicted"/>
<dbReference type="Pfam" id="PF08240">
    <property type="entry name" value="ADH_N"/>
    <property type="match status" value="1"/>
</dbReference>
<comment type="caution">
    <text evidence="5">The sequence shown here is derived from an EMBL/GenBank/DDBJ whole genome shotgun (WGS) entry which is preliminary data.</text>
</comment>
<keyword evidence="1" id="KW-0479">Metal-binding</keyword>
<feature type="domain" description="Enoyl reductase (ER)" evidence="4">
    <location>
        <begin position="8"/>
        <end position="336"/>
    </location>
</feature>
<dbReference type="Proteomes" id="UP000031967">
    <property type="component" value="Unassembled WGS sequence"/>
</dbReference>
<keyword evidence="2" id="KW-0862">Zinc</keyword>
<keyword evidence="6" id="KW-1185">Reference proteome</keyword>
<dbReference type="InterPro" id="IPR050129">
    <property type="entry name" value="Zn_alcohol_dh"/>
</dbReference>
<protein>
    <recommendedName>
        <fullName evidence="4">Enoyl reductase (ER) domain-containing protein</fullName>
    </recommendedName>
</protein>
<dbReference type="InterPro" id="IPR013154">
    <property type="entry name" value="ADH-like_N"/>
</dbReference>
<dbReference type="PANTHER" id="PTHR43401:SF2">
    <property type="entry name" value="L-THREONINE 3-DEHYDROGENASE"/>
    <property type="match status" value="1"/>
</dbReference>
<sequence length="344" mass="36334">MKALFYEGNHTLTIGEAKQPVAGKGEALIRVAYTGICGTDMLIWHDGLARVKPPVILGHEFSGTIVQLGDANSSFGIGDRVVVEPLLTCGTCSACASGHYNVCTRSFQLIGIDTDGGMAGYVKAPIDKLFRIPAGVSLEGAAFVEPLAVGVHMVRQSGVKPGQTALVVGGGPIGLIAAKVAALQGANVWISEIHPFRIEKAKELGFRVVNPQEENIAEKMQAVSGGHGAHVAFEATGTNFGLSDCISAAGPHGRIVVAGLPRKPPVIDAYQIVAKELALAGSRVYRSEDYTDALRLLETGQFVPADYISRIVPLENAIRDGFEAIDRGDPVIKILIRMDNEGEA</sequence>
<name>A0ABR5AMQ3_9BACL</name>
<evidence type="ECO:0000256" key="1">
    <source>
        <dbReference type="ARBA" id="ARBA00022723"/>
    </source>
</evidence>
<dbReference type="Gene3D" id="3.90.180.10">
    <property type="entry name" value="Medium-chain alcohol dehydrogenases, catalytic domain"/>
    <property type="match status" value="1"/>
</dbReference>
<dbReference type="Pfam" id="PF00107">
    <property type="entry name" value="ADH_zinc_N"/>
    <property type="match status" value="1"/>
</dbReference>
<organism evidence="5 6">
    <name type="scientific">Gordoniibacillus kamchatkensis</name>
    <dbReference type="NCBI Taxonomy" id="1590651"/>
    <lineage>
        <taxon>Bacteria</taxon>
        <taxon>Bacillati</taxon>
        <taxon>Bacillota</taxon>
        <taxon>Bacilli</taxon>
        <taxon>Bacillales</taxon>
        <taxon>Paenibacillaceae</taxon>
        <taxon>Gordoniibacillus</taxon>
    </lineage>
</organism>
<dbReference type="SUPFAM" id="SSF51735">
    <property type="entry name" value="NAD(P)-binding Rossmann-fold domains"/>
    <property type="match status" value="1"/>
</dbReference>
<dbReference type="InterPro" id="IPR020843">
    <property type="entry name" value="ER"/>
</dbReference>
<accession>A0ABR5AMQ3</accession>
<dbReference type="SUPFAM" id="SSF50129">
    <property type="entry name" value="GroES-like"/>
    <property type="match status" value="1"/>
</dbReference>
<dbReference type="Gene3D" id="3.40.50.720">
    <property type="entry name" value="NAD(P)-binding Rossmann-like Domain"/>
    <property type="match status" value="1"/>
</dbReference>
<evidence type="ECO:0000259" key="4">
    <source>
        <dbReference type="SMART" id="SM00829"/>
    </source>
</evidence>
<dbReference type="InterPro" id="IPR036291">
    <property type="entry name" value="NAD(P)-bd_dom_sf"/>
</dbReference>
<reference evidence="5 6" key="1">
    <citation type="submission" date="2014-12" db="EMBL/GenBank/DDBJ databases">
        <title>Draft genome sequence of Paenibacillus kamchatkensis strain B-2647.</title>
        <authorList>
            <person name="Karlyshev A.V."/>
            <person name="Kudryashova E.B."/>
        </authorList>
    </citation>
    <scope>NUCLEOTIDE SEQUENCE [LARGE SCALE GENOMIC DNA]</scope>
    <source>
        <strain evidence="5 6">VKM B-2647</strain>
    </source>
</reference>
<dbReference type="PANTHER" id="PTHR43401">
    <property type="entry name" value="L-THREONINE 3-DEHYDROGENASE"/>
    <property type="match status" value="1"/>
</dbReference>
<dbReference type="SMART" id="SM00829">
    <property type="entry name" value="PKS_ER"/>
    <property type="match status" value="1"/>
</dbReference>
<dbReference type="RefSeq" id="WP_041046488.1">
    <property type="nucleotide sequence ID" value="NZ_JXAK01000007.1"/>
</dbReference>
<gene>
    <name evidence="5" type="ORF">SD70_05805</name>
</gene>
<evidence type="ECO:0000313" key="5">
    <source>
        <dbReference type="EMBL" id="KIL41637.1"/>
    </source>
</evidence>
<evidence type="ECO:0000313" key="6">
    <source>
        <dbReference type="Proteomes" id="UP000031967"/>
    </source>
</evidence>
<dbReference type="EMBL" id="JXAK01000007">
    <property type="protein sequence ID" value="KIL41637.1"/>
    <property type="molecule type" value="Genomic_DNA"/>
</dbReference>
<keyword evidence="3" id="KW-0560">Oxidoreductase</keyword>